<evidence type="ECO:0000256" key="1">
    <source>
        <dbReference type="ARBA" id="ARBA00022741"/>
    </source>
</evidence>
<reference evidence="6 7" key="1">
    <citation type="journal article" date="2019" name="Int. J. Syst. Evol. Microbiol.">
        <title>The Global Catalogue of Microorganisms (GCM) 10K type strain sequencing project: providing services to taxonomists for standard genome sequencing and annotation.</title>
        <authorList>
            <consortium name="The Broad Institute Genomics Platform"/>
            <consortium name="The Broad Institute Genome Sequencing Center for Infectious Disease"/>
            <person name="Wu L."/>
            <person name="Ma J."/>
        </authorList>
    </citation>
    <scope>NUCLEOTIDE SEQUENCE [LARGE SCALE GENOMIC DNA]</scope>
    <source>
        <strain evidence="6 7">JCM 15672</strain>
    </source>
</reference>
<keyword evidence="2 6" id="KW-0378">Hydrolase</keyword>
<keyword evidence="3" id="KW-0067">ATP-binding</keyword>
<dbReference type="Pfam" id="PF02682">
    <property type="entry name" value="CT_C_D"/>
    <property type="match status" value="1"/>
</dbReference>
<evidence type="ECO:0000256" key="4">
    <source>
        <dbReference type="SAM" id="MobiDB-lite"/>
    </source>
</evidence>
<accession>A0ABN2UW99</accession>
<dbReference type="SUPFAM" id="SSF160467">
    <property type="entry name" value="PH0987 N-terminal domain-like"/>
    <property type="match status" value="1"/>
</dbReference>
<dbReference type="Gene3D" id="2.40.100.10">
    <property type="entry name" value="Cyclophilin-like"/>
    <property type="match status" value="1"/>
</dbReference>
<keyword evidence="7" id="KW-1185">Reference proteome</keyword>
<evidence type="ECO:0000259" key="5">
    <source>
        <dbReference type="SMART" id="SM00796"/>
    </source>
</evidence>
<dbReference type="PANTHER" id="PTHR34698">
    <property type="entry name" value="5-OXOPROLINASE SUBUNIT B"/>
    <property type="match status" value="1"/>
</dbReference>
<dbReference type="GO" id="GO:0016787">
    <property type="term" value="F:hydrolase activity"/>
    <property type="evidence" value="ECO:0007669"/>
    <property type="project" value="UniProtKB-KW"/>
</dbReference>
<evidence type="ECO:0000256" key="3">
    <source>
        <dbReference type="ARBA" id="ARBA00022840"/>
    </source>
</evidence>
<evidence type="ECO:0000313" key="6">
    <source>
        <dbReference type="EMBL" id="GAA2044821.1"/>
    </source>
</evidence>
<feature type="region of interest" description="Disordered" evidence="4">
    <location>
        <begin position="76"/>
        <end position="100"/>
    </location>
</feature>
<sequence>MSDRAVRVLPAGRAALLVECDGLDEVLALHDALAGSAPDGVVELVPAARTLLVALDPARLPLESAENWVRRTARDRGSIDDGRAGAPGGAGAPPAGASSAADDRMADAVIEVDYRGEDLLDLAAVLDVTPEHLVARHVAAHWRVAFIGFAPGFGYLVADDWPFDVPRLDVARTRVPPGAVGLAGAFSGAYPRESPGGWRLIGRTDAVLWDPAADPPAALLPGRGVRFREATR</sequence>
<dbReference type="SUPFAM" id="SSF50891">
    <property type="entry name" value="Cyclophilin-like"/>
    <property type="match status" value="1"/>
</dbReference>
<protein>
    <submittedName>
        <fullName evidence="6">Allophanate hydrolase subunit 1</fullName>
    </submittedName>
</protein>
<dbReference type="InterPro" id="IPR010016">
    <property type="entry name" value="PxpB"/>
</dbReference>
<dbReference type="Gene3D" id="3.30.1360.40">
    <property type="match status" value="1"/>
</dbReference>
<gene>
    <name evidence="6" type="ORF">GCM10009819_34970</name>
</gene>
<organism evidence="6 7">
    <name type="scientific">Agromyces tropicus</name>
    <dbReference type="NCBI Taxonomy" id="555371"/>
    <lineage>
        <taxon>Bacteria</taxon>
        <taxon>Bacillati</taxon>
        <taxon>Actinomycetota</taxon>
        <taxon>Actinomycetes</taxon>
        <taxon>Micrococcales</taxon>
        <taxon>Microbacteriaceae</taxon>
        <taxon>Agromyces</taxon>
    </lineage>
</organism>
<dbReference type="RefSeq" id="WP_344377967.1">
    <property type="nucleotide sequence ID" value="NZ_BAAAPW010000007.1"/>
</dbReference>
<dbReference type="EMBL" id="BAAAPW010000007">
    <property type="protein sequence ID" value="GAA2044821.1"/>
    <property type="molecule type" value="Genomic_DNA"/>
</dbReference>
<comment type="caution">
    <text evidence="6">The sequence shown here is derived from an EMBL/GenBank/DDBJ whole genome shotgun (WGS) entry which is preliminary data.</text>
</comment>
<dbReference type="Proteomes" id="UP001501196">
    <property type="component" value="Unassembled WGS sequence"/>
</dbReference>
<name>A0ABN2UW99_9MICO</name>
<dbReference type="SMART" id="SM00796">
    <property type="entry name" value="AHS1"/>
    <property type="match status" value="1"/>
</dbReference>
<feature type="domain" description="Carboxyltransferase" evidence="5">
    <location>
        <begin position="6"/>
        <end position="219"/>
    </location>
</feature>
<keyword evidence="1" id="KW-0547">Nucleotide-binding</keyword>
<evidence type="ECO:0000256" key="2">
    <source>
        <dbReference type="ARBA" id="ARBA00022801"/>
    </source>
</evidence>
<dbReference type="InterPro" id="IPR029000">
    <property type="entry name" value="Cyclophilin-like_dom_sf"/>
</dbReference>
<dbReference type="PANTHER" id="PTHR34698:SF2">
    <property type="entry name" value="5-OXOPROLINASE SUBUNIT B"/>
    <property type="match status" value="1"/>
</dbReference>
<proteinExistence type="predicted"/>
<evidence type="ECO:0000313" key="7">
    <source>
        <dbReference type="Proteomes" id="UP001501196"/>
    </source>
</evidence>
<dbReference type="InterPro" id="IPR003833">
    <property type="entry name" value="CT_C_D"/>
</dbReference>